<dbReference type="InterPro" id="IPR021109">
    <property type="entry name" value="Peptidase_aspartic_dom_sf"/>
</dbReference>
<feature type="domain" description="Peptidase A1" evidence="3">
    <location>
        <begin position="85"/>
        <end position="411"/>
    </location>
</feature>
<dbReference type="PROSITE" id="PS51767">
    <property type="entry name" value="PEPTIDASE_A1"/>
    <property type="match status" value="1"/>
</dbReference>
<evidence type="ECO:0000256" key="2">
    <source>
        <dbReference type="SAM" id="SignalP"/>
    </source>
</evidence>
<dbReference type="PANTHER" id="PTHR47966:SF51">
    <property type="entry name" value="BETA-SITE APP-CLEAVING ENZYME, ISOFORM A-RELATED"/>
    <property type="match status" value="1"/>
</dbReference>
<evidence type="ECO:0000256" key="1">
    <source>
        <dbReference type="ARBA" id="ARBA00007447"/>
    </source>
</evidence>
<protein>
    <recommendedName>
        <fullName evidence="3">Peptidase A1 domain-containing protein</fullName>
    </recommendedName>
</protein>
<organism evidence="4 5">
    <name type="scientific">Diabrotica virgifera virgifera</name>
    <name type="common">western corn rootworm</name>
    <dbReference type="NCBI Taxonomy" id="50390"/>
    <lineage>
        <taxon>Eukaryota</taxon>
        <taxon>Metazoa</taxon>
        <taxon>Ecdysozoa</taxon>
        <taxon>Arthropoda</taxon>
        <taxon>Hexapoda</taxon>
        <taxon>Insecta</taxon>
        <taxon>Pterygota</taxon>
        <taxon>Neoptera</taxon>
        <taxon>Endopterygota</taxon>
        <taxon>Coleoptera</taxon>
        <taxon>Polyphaga</taxon>
        <taxon>Cucujiformia</taxon>
        <taxon>Chrysomeloidea</taxon>
        <taxon>Chrysomelidae</taxon>
        <taxon>Galerucinae</taxon>
        <taxon>Diabroticina</taxon>
        <taxon>Diabroticites</taxon>
        <taxon>Diabrotica</taxon>
    </lineage>
</organism>
<dbReference type="RefSeq" id="XP_050510961.1">
    <property type="nucleotide sequence ID" value="XM_050655004.1"/>
</dbReference>
<keyword evidence="5" id="KW-1185">Reference proteome</keyword>
<sequence length="414" mass="47486">MNHLKLLLILSTIIVFKLSMVYASKNDGTMSIELRRKKSPRQELLENEPTLRKYGYRLEFLKNRRIKEPRTNDSIALYRYLDNEFYGTIVIGHPGKTFDVSFDTAWGLSWLLSSRCDTSLTPGCRGHNLYDRYKSSTFKKNGTQYFIQDGAFNFTGVYSYDDIHIAHSNVTSFLFVEMSIVPDSMQFDKADGVLGLGPKSGDYEPFFYTLYREKKIKNPIFSIYLNRDRNSNRGGNVMLGFFDPKHVHKTSYPNGSIIQDTIVYLNADTAEYWQFNVEKMIYTKDPKHVSTFCQSGCKAIADTSTNEINGPSKEVNQIHEIINAKLQNGRYIVNCDAINQMPKLDIYLRGQPFRLGGKQYIMKESNKTSTTCVSAFVPDDTMGRNTWIFGGAFLSQYYTIYNIEDKTIGFVRAA</sequence>
<keyword evidence="2" id="KW-0732">Signal</keyword>
<dbReference type="PRINTS" id="PR00792">
    <property type="entry name" value="PEPSIN"/>
</dbReference>
<evidence type="ECO:0000259" key="3">
    <source>
        <dbReference type="PROSITE" id="PS51767"/>
    </source>
</evidence>
<dbReference type="EnsemblMetazoa" id="XM_050655004.1">
    <property type="protein sequence ID" value="XP_050510961.1"/>
    <property type="gene ID" value="LOC126887461"/>
</dbReference>
<feature type="chain" id="PRO_5045903316" description="Peptidase A1 domain-containing protein" evidence="2">
    <location>
        <begin position="24"/>
        <end position="414"/>
    </location>
</feature>
<comment type="similarity">
    <text evidence="1">Belongs to the peptidase A1 family.</text>
</comment>
<reference evidence="4" key="1">
    <citation type="submission" date="2025-05" db="UniProtKB">
        <authorList>
            <consortium name="EnsemblMetazoa"/>
        </authorList>
    </citation>
    <scope>IDENTIFICATION</scope>
</reference>
<feature type="signal peptide" evidence="2">
    <location>
        <begin position="1"/>
        <end position="23"/>
    </location>
</feature>
<dbReference type="Pfam" id="PF00026">
    <property type="entry name" value="Asp"/>
    <property type="match status" value="1"/>
</dbReference>
<dbReference type="InterPro" id="IPR001461">
    <property type="entry name" value="Aspartic_peptidase_A1"/>
</dbReference>
<proteinExistence type="inferred from homology"/>
<dbReference type="Gene3D" id="2.40.70.10">
    <property type="entry name" value="Acid Proteases"/>
    <property type="match status" value="2"/>
</dbReference>
<evidence type="ECO:0000313" key="5">
    <source>
        <dbReference type="Proteomes" id="UP001652700"/>
    </source>
</evidence>
<dbReference type="SUPFAM" id="SSF50630">
    <property type="entry name" value="Acid proteases"/>
    <property type="match status" value="1"/>
</dbReference>
<evidence type="ECO:0000313" key="4">
    <source>
        <dbReference type="EnsemblMetazoa" id="XP_050510961.1"/>
    </source>
</evidence>
<dbReference type="Proteomes" id="UP001652700">
    <property type="component" value="Unplaced"/>
</dbReference>
<dbReference type="InterPro" id="IPR033121">
    <property type="entry name" value="PEPTIDASE_A1"/>
</dbReference>
<dbReference type="PANTHER" id="PTHR47966">
    <property type="entry name" value="BETA-SITE APP-CLEAVING ENZYME, ISOFORM A-RELATED"/>
    <property type="match status" value="1"/>
</dbReference>
<dbReference type="GeneID" id="126887461"/>
<accession>A0ABM5KL88</accession>
<name>A0ABM5KL88_DIAVI</name>